<organism evidence="2 3">
    <name type="scientific">Tulasnella calospora MUT 4182</name>
    <dbReference type="NCBI Taxonomy" id="1051891"/>
    <lineage>
        <taxon>Eukaryota</taxon>
        <taxon>Fungi</taxon>
        <taxon>Dikarya</taxon>
        <taxon>Basidiomycota</taxon>
        <taxon>Agaricomycotina</taxon>
        <taxon>Agaricomycetes</taxon>
        <taxon>Cantharellales</taxon>
        <taxon>Tulasnellaceae</taxon>
        <taxon>Tulasnella</taxon>
    </lineage>
</organism>
<dbReference type="EMBL" id="KN823009">
    <property type="protein sequence ID" value="KIO27384.1"/>
    <property type="molecule type" value="Genomic_DNA"/>
</dbReference>
<dbReference type="HOGENOM" id="CLU_1653440_0_0_1"/>
<accession>A0A0C3QLC0</accession>
<protein>
    <submittedName>
        <fullName evidence="2">Uncharacterized protein</fullName>
    </submittedName>
</protein>
<evidence type="ECO:0000313" key="3">
    <source>
        <dbReference type="Proteomes" id="UP000054248"/>
    </source>
</evidence>
<feature type="region of interest" description="Disordered" evidence="1">
    <location>
        <begin position="104"/>
        <end position="123"/>
    </location>
</feature>
<evidence type="ECO:0000256" key="1">
    <source>
        <dbReference type="SAM" id="MobiDB-lite"/>
    </source>
</evidence>
<reference evidence="3" key="2">
    <citation type="submission" date="2015-01" db="EMBL/GenBank/DDBJ databases">
        <title>Evolutionary Origins and Diversification of the Mycorrhizal Mutualists.</title>
        <authorList>
            <consortium name="DOE Joint Genome Institute"/>
            <consortium name="Mycorrhizal Genomics Consortium"/>
            <person name="Kohler A."/>
            <person name="Kuo A."/>
            <person name="Nagy L.G."/>
            <person name="Floudas D."/>
            <person name="Copeland A."/>
            <person name="Barry K.W."/>
            <person name="Cichocki N."/>
            <person name="Veneault-Fourrey C."/>
            <person name="LaButti K."/>
            <person name="Lindquist E.A."/>
            <person name="Lipzen A."/>
            <person name="Lundell T."/>
            <person name="Morin E."/>
            <person name="Murat C."/>
            <person name="Riley R."/>
            <person name="Ohm R."/>
            <person name="Sun H."/>
            <person name="Tunlid A."/>
            <person name="Henrissat B."/>
            <person name="Grigoriev I.V."/>
            <person name="Hibbett D.S."/>
            <person name="Martin F."/>
        </authorList>
    </citation>
    <scope>NUCLEOTIDE SEQUENCE [LARGE SCALE GENOMIC DNA]</scope>
    <source>
        <strain evidence="3">MUT 4182</strain>
    </source>
</reference>
<dbReference type="OrthoDB" id="3265458at2759"/>
<keyword evidence="3" id="KW-1185">Reference proteome</keyword>
<dbReference type="AlphaFoldDB" id="A0A0C3QLC0"/>
<name>A0A0C3QLC0_9AGAM</name>
<gene>
    <name evidence="2" type="ORF">M407DRAFT_23321</name>
</gene>
<proteinExistence type="predicted"/>
<dbReference type="Proteomes" id="UP000054248">
    <property type="component" value="Unassembled WGS sequence"/>
</dbReference>
<sequence length="160" mass="17893">MSVVSLLKLSCDQLLARARQAPFKQIDSWRISVGLRVAKRDKDTVSAALVDYFLSCLSTEVLFAGGTLSSDAEDRLRRYFGNLLDILLVDEAVAELDRQRMKEQRRLKEKESQRARRAAEDADARSTRLEIMNASHKESRRAAAAAISASAVRISIRLGL</sequence>
<evidence type="ECO:0000313" key="2">
    <source>
        <dbReference type="EMBL" id="KIO27384.1"/>
    </source>
</evidence>
<reference evidence="2 3" key="1">
    <citation type="submission" date="2014-04" db="EMBL/GenBank/DDBJ databases">
        <authorList>
            <consortium name="DOE Joint Genome Institute"/>
            <person name="Kuo A."/>
            <person name="Girlanda M."/>
            <person name="Perotto S."/>
            <person name="Kohler A."/>
            <person name="Nagy L.G."/>
            <person name="Floudas D."/>
            <person name="Copeland A."/>
            <person name="Barry K.W."/>
            <person name="Cichocki N."/>
            <person name="Veneault-Fourrey C."/>
            <person name="LaButti K."/>
            <person name="Lindquist E.A."/>
            <person name="Lipzen A."/>
            <person name="Lundell T."/>
            <person name="Morin E."/>
            <person name="Murat C."/>
            <person name="Sun H."/>
            <person name="Tunlid A."/>
            <person name="Henrissat B."/>
            <person name="Grigoriev I.V."/>
            <person name="Hibbett D.S."/>
            <person name="Martin F."/>
            <person name="Nordberg H.P."/>
            <person name="Cantor M.N."/>
            <person name="Hua S.X."/>
        </authorList>
    </citation>
    <scope>NUCLEOTIDE SEQUENCE [LARGE SCALE GENOMIC DNA]</scope>
    <source>
        <strain evidence="2 3">MUT 4182</strain>
    </source>
</reference>